<keyword evidence="2" id="KW-1185">Reference proteome</keyword>
<gene>
    <name evidence="1" type="ORF">NLG97_g280</name>
</gene>
<organism evidence="1 2">
    <name type="scientific">Lecanicillium saksenae</name>
    <dbReference type="NCBI Taxonomy" id="468837"/>
    <lineage>
        <taxon>Eukaryota</taxon>
        <taxon>Fungi</taxon>
        <taxon>Dikarya</taxon>
        <taxon>Ascomycota</taxon>
        <taxon>Pezizomycotina</taxon>
        <taxon>Sordariomycetes</taxon>
        <taxon>Hypocreomycetidae</taxon>
        <taxon>Hypocreales</taxon>
        <taxon>Cordycipitaceae</taxon>
        <taxon>Lecanicillium</taxon>
    </lineage>
</organism>
<reference evidence="1" key="1">
    <citation type="submission" date="2022-07" db="EMBL/GenBank/DDBJ databases">
        <title>Genome Sequence of Lecanicillium saksenae.</title>
        <authorList>
            <person name="Buettner E."/>
        </authorList>
    </citation>
    <scope>NUCLEOTIDE SEQUENCE</scope>
    <source>
        <strain evidence="1">VT-O1</strain>
    </source>
</reference>
<proteinExistence type="predicted"/>
<evidence type="ECO:0000313" key="1">
    <source>
        <dbReference type="EMBL" id="KAJ3499510.1"/>
    </source>
</evidence>
<dbReference type="EMBL" id="JANAKD010000008">
    <property type="protein sequence ID" value="KAJ3499510.1"/>
    <property type="molecule type" value="Genomic_DNA"/>
</dbReference>
<evidence type="ECO:0000313" key="2">
    <source>
        <dbReference type="Proteomes" id="UP001148737"/>
    </source>
</evidence>
<name>A0ACC1R7N8_9HYPO</name>
<dbReference type="Proteomes" id="UP001148737">
    <property type="component" value="Unassembled WGS sequence"/>
</dbReference>
<accession>A0ACC1R7N8</accession>
<protein>
    <submittedName>
        <fullName evidence="1">Uncharacterized protein</fullName>
    </submittedName>
</protein>
<comment type="caution">
    <text evidence="1">The sequence shown here is derived from an EMBL/GenBank/DDBJ whole genome shotgun (WGS) entry which is preliminary data.</text>
</comment>
<sequence length="982" mass="108800">MASYDPYERDYPRQYVREERREPARDRFLDPRDFPKTHSRDLVPRQDSDLSVEEIRREFPPPSGRDIRRARSAGPWDDDYGRPRGYGGYDRYDPRYDDRDRDPDYDRRHRRGPSSSSYHDEERSRKEKAKSKQEKIIAAVAGAALLVGGKELYDRHEAKEGRTDVQRNPLSSAALAGFGALAGYQGAEFYSKQQAKKDQKTNMLLHRGRDGQLNEYYSDDEDGKDKKSNKNFLESALAATGLGAAMKQFTGGGDDKSSRRGSPTGSHRRWHQWEAEPDAGKTAHHVGGDCCCRVGPVLAGRETRGDNHVLRHLAERVMVTVVHSHFGAGMLAIKERPNGHEAAGDEDADPTGFGQRFCPDPAIKQGTTWNAIANCVNAPNAPCGADEYLGIFNTYGVECDTSSVRDVWTGEVCRADASGDVALQQLRKYNCDGAVPTASVPTTTVSTANSETPTTGAATTATNTHSQAPSVTGSATHVSTTTSSTVPISNSASSTWQYDGYGRVARNQRKECAALSWLARQQVQWLHPPQQPHSVEALAAEASCDIRLRQLSPFLPLPNKSLASKHFSRLHFVPNHVAPDRRFIYEHPIFVDSPDMSDIRRDVSHTNSRDSHDASPPNGRENKSRRPASGLLLYASSTVQEIKIDYTKCIIDAEDSFGDMPSNTVEMAFKSGSLKDVQPRWKKETGVNSTLPTGASVNTDICTLRFSIPDDMKPPVLFYYHLTNFYQNHRRYGYSFDADQLKGGAPDARGLDSSKCEPLKTRDNKPIFPCGLIANSMFNDTYTSPKLMNPSGSNSPRDYAMNNSTNIAWATDKDLYGKSGYNYTDAVPPPNWHDRYPGGYTADSPPPDLKNWEAFQVWMRAAALPDFSKLYQRNDDDAMEKGTYEVTIHDYFNVTEFGGTKSVLITTRSVMGGRNSFLGIAYIVVGGVCIIFGVVFTAKHLIKPRKLGDPTYLSWNRTPIAKSTDGPTTAVASGRDVRAGEA</sequence>